<accession>A0A1N6JY85</accession>
<evidence type="ECO:0000313" key="3">
    <source>
        <dbReference type="Proteomes" id="UP000185062"/>
    </source>
</evidence>
<protein>
    <submittedName>
        <fullName evidence="2">Uncharacterized protein</fullName>
    </submittedName>
</protein>
<evidence type="ECO:0000256" key="1">
    <source>
        <dbReference type="SAM" id="MobiDB-lite"/>
    </source>
</evidence>
<organism evidence="2 3">
    <name type="scientific">Nitrosomonas cryotolerans ATCC 49181</name>
    <dbReference type="NCBI Taxonomy" id="1131553"/>
    <lineage>
        <taxon>Bacteria</taxon>
        <taxon>Pseudomonadati</taxon>
        <taxon>Pseudomonadota</taxon>
        <taxon>Betaproteobacteria</taxon>
        <taxon>Nitrosomonadales</taxon>
        <taxon>Nitrosomonadaceae</taxon>
        <taxon>Nitrosomonas</taxon>
    </lineage>
</organism>
<feature type="compositionally biased region" description="Basic and acidic residues" evidence="1">
    <location>
        <begin position="122"/>
        <end position="132"/>
    </location>
</feature>
<dbReference type="RefSeq" id="WP_028462376.1">
    <property type="nucleotide sequence ID" value="NZ_FSRO01000002.1"/>
</dbReference>
<reference evidence="2 3" key="1">
    <citation type="submission" date="2016-12" db="EMBL/GenBank/DDBJ databases">
        <authorList>
            <person name="Song W.-J."/>
            <person name="Kurnit D.M."/>
        </authorList>
    </citation>
    <scope>NUCLEOTIDE SEQUENCE [LARGE SCALE GENOMIC DNA]</scope>
    <source>
        <strain evidence="2 3">ATCC 49181</strain>
    </source>
</reference>
<sequence length="185" mass="21087">MNNETETTCKIIRRNGESARSVVEFLAEQASECVPLLSWAEPEPTTLNINGAPGRLKNFEPLVRGYPNWPDNFPLVEARLFWQNSALHMVTREEGGCRWAHFEETDDNVPNSSISLSRHRNDRQPQCDAKKDTQKVLRQKFPVLTIIDPARFGLTTAQFTAIDHLMAVAYRQQGRLVAWRLIIGV</sequence>
<gene>
    <name evidence="2" type="ORF">SAMN02743940_0039</name>
</gene>
<dbReference type="AlphaFoldDB" id="A0A1N6JY85"/>
<dbReference type="EMBL" id="FSRO01000002">
    <property type="protein sequence ID" value="SIO49292.1"/>
    <property type="molecule type" value="Genomic_DNA"/>
</dbReference>
<proteinExistence type="predicted"/>
<keyword evidence="3" id="KW-1185">Reference proteome</keyword>
<feature type="region of interest" description="Disordered" evidence="1">
    <location>
        <begin position="110"/>
        <end position="132"/>
    </location>
</feature>
<evidence type="ECO:0000313" key="2">
    <source>
        <dbReference type="EMBL" id="SIO49292.1"/>
    </source>
</evidence>
<dbReference type="Proteomes" id="UP000185062">
    <property type="component" value="Unassembled WGS sequence"/>
</dbReference>
<name>A0A1N6JY85_9PROT</name>
<dbReference type="STRING" id="44575.SAMN05216419_10561"/>